<dbReference type="InterPro" id="IPR000014">
    <property type="entry name" value="PAS"/>
</dbReference>
<accession>A0A837GBJ0</accession>
<evidence type="ECO:0000313" key="3">
    <source>
        <dbReference type="EMBL" id="KJY77836.1"/>
    </source>
</evidence>
<dbReference type="CDD" id="cd17546">
    <property type="entry name" value="REC_hyHK_CKI1_RcsC-like"/>
    <property type="match status" value="1"/>
</dbReference>
<keyword evidence="3" id="KW-0808">Transferase</keyword>
<dbReference type="Pfam" id="PF00072">
    <property type="entry name" value="Response_reg"/>
    <property type="match status" value="1"/>
</dbReference>
<dbReference type="CDD" id="cd00130">
    <property type="entry name" value="PAS"/>
    <property type="match status" value="1"/>
</dbReference>
<dbReference type="InterPro" id="IPR000700">
    <property type="entry name" value="PAS-assoc_C"/>
</dbReference>
<dbReference type="InterPro" id="IPR011006">
    <property type="entry name" value="CheY-like_superfamily"/>
</dbReference>
<protein>
    <submittedName>
        <fullName evidence="3">Histidine kinase</fullName>
    </submittedName>
</protein>
<dbReference type="EMBL" id="JXXR01000001">
    <property type="protein sequence ID" value="KJY77836.1"/>
    <property type="molecule type" value="Genomic_DNA"/>
</dbReference>
<gene>
    <name evidence="3" type="ORF">TW71_02035</name>
</gene>
<dbReference type="InterPro" id="IPR001610">
    <property type="entry name" value="PAC"/>
</dbReference>
<dbReference type="PANTHER" id="PTHR45339">
    <property type="entry name" value="HYBRID SIGNAL TRANSDUCTION HISTIDINE KINASE J"/>
    <property type="match status" value="1"/>
</dbReference>
<dbReference type="SUPFAM" id="SSF52172">
    <property type="entry name" value="CheY-like"/>
    <property type="match status" value="1"/>
</dbReference>
<dbReference type="SUPFAM" id="SSF55785">
    <property type="entry name" value="PYP-like sensor domain (PAS domain)"/>
    <property type="match status" value="1"/>
</dbReference>
<dbReference type="Pfam" id="PF13426">
    <property type="entry name" value="PAS_9"/>
    <property type="match status" value="1"/>
</dbReference>
<proteinExistence type="predicted"/>
<dbReference type="GO" id="GO:0000160">
    <property type="term" value="P:phosphorelay signal transduction system"/>
    <property type="evidence" value="ECO:0007669"/>
    <property type="project" value="InterPro"/>
</dbReference>
<evidence type="ECO:0000256" key="2">
    <source>
        <dbReference type="ARBA" id="ARBA00023012"/>
    </source>
</evidence>
<keyword evidence="3" id="KW-0418">Kinase</keyword>
<dbReference type="RefSeq" id="WP_045984814.1">
    <property type="nucleotide sequence ID" value="NZ_CP063051.1"/>
</dbReference>
<dbReference type="PROSITE" id="PS50110">
    <property type="entry name" value="RESPONSE_REGULATORY"/>
    <property type="match status" value="1"/>
</dbReference>
<dbReference type="NCBIfam" id="TIGR00229">
    <property type="entry name" value="sensory_box"/>
    <property type="match status" value="1"/>
</dbReference>
<keyword evidence="1" id="KW-0597">Phosphoprotein</keyword>
<dbReference type="SMART" id="SM00091">
    <property type="entry name" value="PAS"/>
    <property type="match status" value="1"/>
</dbReference>
<dbReference type="Gene3D" id="3.30.450.20">
    <property type="entry name" value="PAS domain"/>
    <property type="match status" value="1"/>
</dbReference>
<dbReference type="Gene3D" id="3.40.50.2300">
    <property type="match status" value="1"/>
</dbReference>
<organism evidence="3">
    <name type="scientific">Vibrio coralliilyticus</name>
    <dbReference type="NCBI Taxonomy" id="190893"/>
    <lineage>
        <taxon>Bacteria</taxon>
        <taxon>Pseudomonadati</taxon>
        <taxon>Pseudomonadota</taxon>
        <taxon>Gammaproteobacteria</taxon>
        <taxon>Vibrionales</taxon>
        <taxon>Vibrionaceae</taxon>
        <taxon>Vibrio</taxon>
    </lineage>
</organism>
<dbReference type="PROSITE" id="PS50112">
    <property type="entry name" value="PAS"/>
    <property type="match status" value="1"/>
</dbReference>
<keyword evidence="2" id="KW-0902">Two-component regulatory system</keyword>
<name>A0A837GBJ0_9VIBR</name>
<dbReference type="SMART" id="SM00086">
    <property type="entry name" value="PAC"/>
    <property type="match status" value="1"/>
</dbReference>
<dbReference type="SMART" id="SM00448">
    <property type="entry name" value="REC"/>
    <property type="match status" value="1"/>
</dbReference>
<dbReference type="InterPro" id="IPR001789">
    <property type="entry name" value="Sig_transdc_resp-reg_receiver"/>
</dbReference>
<comment type="caution">
    <text evidence="3">The sequence shown here is derived from an EMBL/GenBank/DDBJ whole genome shotgun (WGS) entry which is preliminary data.</text>
</comment>
<dbReference type="PROSITE" id="PS50113">
    <property type="entry name" value="PAC"/>
    <property type="match status" value="1"/>
</dbReference>
<dbReference type="GO" id="GO:0016301">
    <property type="term" value="F:kinase activity"/>
    <property type="evidence" value="ECO:0007669"/>
    <property type="project" value="UniProtKB-KW"/>
</dbReference>
<reference evidence="3" key="1">
    <citation type="journal article" date="2015" name="BMC Genomics">
        <title>Genome mining reveals unlocked bioactive potential of marine Gram-negative bacteria.</title>
        <authorList>
            <person name="Machado H."/>
            <person name="Sonnenschein E.C."/>
            <person name="Melchiorsen J."/>
            <person name="Gram L."/>
        </authorList>
    </citation>
    <scope>NUCLEOTIDE SEQUENCE</scope>
    <source>
        <strain evidence="3">S2052</strain>
    </source>
</reference>
<dbReference type="AlphaFoldDB" id="A0A837GBJ0"/>
<dbReference type="PANTHER" id="PTHR45339:SF1">
    <property type="entry name" value="HYBRID SIGNAL TRANSDUCTION HISTIDINE KINASE J"/>
    <property type="match status" value="1"/>
</dbReference>
<dbReference type="InterPro" id="IPR036890">
    <property type="entry name" value="HATPase_C_sf"/>
</dbReference>
<dbReference type="InterPro" id="IPR035965">
    <property type="entry name" value="PAS-like_dom_sf"/>
</dbReference>
<evidence type="ECO:0000256" key="1">
    <source>
        <dbReference type="ARBA" id="ARBA00022553"/>
    </source>
</evidence>
<dbReference type="SUPFAM" id="SSF55874">
    <property type="entry name" value="ATPase domain of HSP90 chaperone/DNA topoisomerase II/histidine kinase"/>
    <property type="match status" value="1"/>
</dbReference>
<sequence>MKWTFTKSRYELHAVLALLAGLFLYLDLIMPAEVASGLPYIAIILLSMTLRNQHSIVAWAIICTLLTLVGHYVTSAGNAVWSEIANRLLAISAIWVVTIVSLAIKDREQKLSKLQTELVVSDFRSTQGFVAEYARDAIVVTDPEGYTTWVNEGFVQLTGYQLDEIKGKKPGDILQGPNTNIKQVQALSDAIKQAKQIDCELINYSKDGTEYWIDISIAPVFKDGVLTRFVAVERDITERKQLEEQLKKEIQSAKSAMENKSRFMRLINHELKVYSNSIVIPLKQIEHSDDLSQIKSLATRLKHSGDLLHASIKHILTLSTTDVDSLASKAEEIKLAEHLQSLSKKLIPLANGNDVNFSTQFNVNDSKQYLLDENLLNQTVCFFALTTINQAPGGDVEVSAEVIDDRDSESLIVQIRSTDKGVSCRLMSELPGSPLQRHGLMEGICAGFHKVEALICQNGGNIQLSYTPEGHSLISIRVPLTHTEKETPDKASNGTRILIAEDNQVNALILSKFLKGLGYYNIDRAKDGQEAVEMALAGNYQYIFMDNHMPRLTGLEATKLIIQFHNIPTTIIACTADTTNTARQQFYQYGAKEVLLKPVKKDALYAAMETSSQSNGQSVGNG</sequence>